<organism evidence="2 3">
    <name type="scientific">Teichococcus globiformis</name>
    <dbReference type="NCBI Taxonomy" id="2307229"/>
    <lineage>
        <taxon>Bacteria</taxon>
        <taxon>Pseudomonadati</taxon>
        <taxon>Pseudomonadota</taxon>
        <taxon>Alphaproteobacteria</taxon>
        <taxon>Acetobacterales</taxon>
        <taxon>Roseomonadaceae</taxon>
        <taxon>Roseomonas</taxon>
    </lineage>
</organism>
<dbReference type="EMBL" id="JBHRTN010000009">
    <property type="protein sequence ID" value="MFC3125450.1"/>
    <property type="molecule type" value="Genomic_DNA"/>
</dbReference>
<keyword evidence="3" id="KW-1185">Reference proteome</keyword>
<dbReference type="InterPro" id="IPR024003">
    <property type="entry name" value="Luciferase-like_KPN01858"/>
</dbReference>
<proteinExistence type="predicted"/>
<dbReference type="NCBIfam" id="TIGR04027">
    <property type="entry name" value="LLM_KPN_01858"/>
    <property type="match status" value="1"/>
</dbReference>
<dbReference type="Proteomes" id="UP001595593">
    <property type="component" value="Unassembled WGS sequence"/>
</dbReference>
<feature type="domain" description="Luciferase-like" evidence="1">
    <location>
        <begin position="17"/>
        <end position="290"/>
    </location>
</feature>
<dbReference type="Gene3D" id="3.20.20.30">
    <property type="entry name" value="Luciferase-like domain"/>
    <property type="match status" value="1"/>
</dbReference>
<dbReference type="RefSeq" id="WP_379596157.1">
    <property type="nucleotide sequence ID" value="NZ_JBHRTN010000009.1"/>
</dbReference>
<dbReference type="InterPro" id="IPR036661">
    <property type="entry name" value="Luciferase-like_sf"/>
</dbReference>
<comment type="caution">
    <text evidence="2">The sequence shown here is derived from an EMBL/GenBank/DDBJ whole genome shotgun (WGS) entry which is preliminary data.</text>
</comment>
<dbReference type="InterPro" id="IPR011251">
    <property type="entry name" value="Luciferase-like_dom"/>
</dbReference>
<sequence>MTARRGLRLGFFTRLLDEGSAAERYRLALEQIRHAEAQGFDSAWVAQHHFHADEGGLPSPFVFLAQVAALTRRIRIGTGIVTLPMELPIRVAEDAAVLDLISGGRLELGVGSGGNPEAFAAFGLQDADRRRIFSGKLDELVSALEGASLRGGDSVYPAHPGLRQRLWYATFSVDGARAAGQLGAGLLLSRTQPRPKDAPEASLADIQDPMVDAYLAALPRGIAPRILASRSVFVADRRDDALRLAEAGLRRFDARLVALGRVAEAPRTLEEIIRRQDSHIGTVEEVAASLQADRVLDRATELAVQVHSIDPPHAFTLRSIELVATGVAPALGWEAGGLQPATIAAEEIPAQ</sequence>
<name>A0ABV7G1Y5_9PROT</name>
<dbReference type="PANTHER" id="PTHR30137:SF15">
    <property type="entry name" value="BLL6902 PROTEIN"/>
    <property type="match status" value="1"/>
</dbReference>
<gene>
    <name evidence="2" type="ORF">ACFOD4_10290</name>
</gene>
<reference evidence="3" key="1">
    <citation type="journal article" date="2019" name="Int. J. Syst. Evol. Microbiol.">
        <title>The Global Catalogue of Microorganisms (GCM) 10K type strain sequencing project: providing services to taxonomists for standard genome sequencing and annotation.</title>
        <authorList>
            <consortium name="The Broad Institute Genomics Platform"/>
            <consortium name="The Broad Institute Genome Sequencing Center for Infectious Disease"/>
            <person name="Wu L."/>
            <person name="Ma J."/>
        </authorList>
    </citation>
    <scope>NUCLEOTIDE SEQUENCE [LARGE SCALE GENOMIC DNA]</scope>
    <source>
        <strain evidence="3">KCTC 52094</strain>
    </source>
</reference>
<evidence type="ECO:0000313" key="3">
    <source>
        <dbReference type="Proteomes" id="UP001595593"/>
    </source>
</evidence>
<dbReference type="InterPro" id="IPR050766">
    <property type="entry name" value="Bact_Lucif_Oxidored"/>
</dbReference>
<dbReference type="Pfam" id="PF00296">
    <property type="entry name" value="Bac_luciferase"/>
    <property type="match status" value="1"/>
</dbReference>
<dbReference type="PANTHER" id="PTHR30137">
    <property type="entry name" value="LUCIFERASE-LIKE MONOOXYGENASE"/>
    <property type="match status" value="1"/>
</dbReference>
<evidence type="ECO:0000313" key="2">
    <source>
        <dbReference type="EMBL" id="MFC3125450.1"/>
    </source>
</evidence>
<accession>A0ABV7G1Y5</accession>
<dbReference type="SUPFAM" id="SSF51679">
    <property type="entry name" value="Bacterial luciferase-like"/>
    <property type="match status" value="1"/>
</dbReference>
<protein>
    <submittedName>
        <fullName evidence="2">FMN-dependent luciferase-like monooxygenase</fullName>
    </submittedName>
</protein>
<evidence type="ECO:0000259" key="1">
    <source>
        <dbReference type="Pfam" id="PF00296"/>
    </source>
</evidence>